<dbReference type="AlphaFoldDB" id="A0AAE0FMR5"/>
<accession>A0AAE0FMR5</accession>
<dbReference type="Proteomes" id="UP001190700">
    <property type="component" value="Unassembled WGS sequence"/>
</dbReference>
<sequence length="320" mass="35916">MADNIVGEWDSAQGEAERVLPLMSGAVGSEEQANRELLRFAMNQGGIPVIFLTHDELKAFESGSLSKVLRKYVVHNSNDNFVVLVAASRDFVTQAKEGSRILGLLLLGPFFSLRDPLFADLSPWTFEEYQGLRDDRRALMRATLNEKVAAKTWWSPHFDPRAVDVPTYAFRVQMILLFPPPLDEKRVVLEPEVLSQKSNGQFFNDNLFHALASLLDRQVYNKRATRPFKAVYGPSASGPPIQQEQFDLLFYGGAPSLVSKTFAQSPPTFLQSPPTFLPLVPSRDPLTLDLGNVRIASRHSESGRAFLLEYLEKWCSRDEG</sequence>
<protein>
    <submittedName>
        <fullName evidence="1">Uncharacterized protein</fullName>
    </submittedName>
</protein>
<proteinExistence type="predicted"/>
<dbReference type="EMBL" id="LGRX02016025">
    <property type="protein sequence ID" value="KAK3262687.1"/>
    <property type="molecule type" value="Genomic_DNA"/>
</dbReference>
<comment type="caution">
    <text evidence="1">The sequence shown here is derived from an EMBL/GenBank/DDBJ whole genome shotgun (WGS) entry which is preliminary data.</text>
</comment>
<evidence type="ECO:0000313" key="1">
    <source>
        <dbReference type="EMBL" id="KAK3262687.1"/>
    </source>
</evidence>
<gene>
    <name evidence="1" type="ORF">CYMTET_28471</name>
</gene>
<organism evidence="1 2">
    <name type="scientific">Cymbomonas tetramitiformis</name>
    <dbReference type="NCBI Taxonomy" id="36881"/>
    <lineage>
        <taxon>Eukaryota</taxon>
        <taxon>Viridiplantae</taxon>
        <taxon>Chlorophyta</taxon>
        <taxon>Pyramimonadophyceae</taxon>
        <taxon>Pyramimonadales</taxon>
        <taxon>Pyramimonadaceae</taxon>
        <taxon>Cymbomonas</taxon>
    </lineage>
</organism>
<name>A0AAE0FMR5_9CHLO</name>
<reference evidence="1 2" key="1">
    <citation type="journal article" date="2015" name="Genome Biol. Evol.">
        <title>Comparative Genomics of a Bacterivorous Green Alga Reveals Evolutionary Causalities and Consequences of Phago-Mixotrophic Mode of Nutrition.</title>
        <authorList>
            <person name="Burns J.A."/>
            <person name="Paasch A."/>
            <person name="Narechania A."/>
            <person name="Kim E."/>
        </authorList>
    </citation>
    <scope>NUCLEOTIDE SEQUENCE [LARGE SCALE GENOMIC DNA]</scope>
    <source>
        <strain evidence="1 2">PLY_AMNH</strain>
    </source>
</reference>
<keyword evidence="2" id="KW-1185">Reference proteome</keyword>
<evidence type="ECO:0000313" key="2">
    <source>
        <dbReference type="Proteomes" id="UP001190700"/>
    </source>
</evidence>